<protein>
    <submittedName>
        <fullName evidence="2">Uncharacterized protein</fullName>
    </submittedName>
</protein>
<dbReference type="RefSeq" id="WP_183528623.1">
    <property type="nucleotide sequence ID" value="NZ_JACIJM010000005.1"/>
</dbReference>
<comment type="caution">
    <text evidence="2">The sequence shown here is derived from an EMBL/GenBank/DDBJ whole genome shotgun (WGS) entry which is preliminary data.</text>
</comment>
<gene>
    <name evidence="2" type="ORF">FHS72_002020</name>
</gene>
<sequence>MRGTPIKLLATGFMACGLFACTGPELASLPVREAPQAERPYSPDVDGAPLRGTAVAIAMAETP</sequence>
<feature type="chain" id="PRO_5030675674" evidence="1">
    <location>
        <begin position="21"/>
        <end position="63"/>
    </location>
</feature>
<reference evidence="2 3" key="1">
    <citation type="submission" date="2020-08" db="EMBL/GenBank/DDBJ databases">
        <title>Genomic Encyclopedia of Type Strains, Phase IV (KMG-IV): sequencing the most valuable type-strain genomes for metagenomic binning, comparative biology and taxonomic classification.</title>
        <authorList>
            <person name="Goeker M."/>
        </authorList>
    </citation>
    <scope>NUCLEOTIDE SEQUENCE [LARGE SCALE GENOMIC DNA]</scope>
    <source>
        <strain evidence="2 3">DSM 101064</strain>
    </source>
</reference>
<keyword evidence="1" id="KW-0732">Signal</keyword>
<feature type="signal peptide" evidence="1">
    <location>
        <begin position="1"/>
        <end position="20"/>
    </location>
</feature>
<dbReference type="EMBL" id="JACIJM010000005">
    <property type="protein sequence ID" value="MBB5722394.1"/>
    <property type="molecule type" value="Genomic_DNA"/>
</dbReference>
<organism evidence="2 3">
    <name type="scientific">Yoonia ponticola</name>
    <dbReference type="NCBI Taxonomy" id="1524255"/>
    <lineage>
        <taxon>Bacteria</taxon>
        <taxon>Pseudomonadati</taxon>
        <taxon>Pseudomonadota</taxon>
        <taxon>Alphaproteobacteria</taxon>
        <taxon>Rhodobacterales</taxon>
        <taxon>Paracoccaceae</taxon>
        <taxon>Yoonia</taxon>
    </lineage>
</organism>
<evidence type="ECO:0000313" key="3">
    <source>
        <dbReference type="Proteomes" id="UP000535415"/>
    </source>
</evidence>
<dbReference type="Proteomes" id="UP000535415">
    <property type="component" value="Unassembled WGS sequence"/>
</dbReference>
<keyword evidence="3" id="KW-1185">Reference proteome</keyword>
<name>A0A7W9EY73_9RHOB</name>
<accession>A0A7W9EY73</accession>
<evidence type="ECO:0000256" key="1">
    <source>
        <dbReference type="SAM" id="SignalP"/>
    </source>
</evidence>
<dbReference type="AlphaFoldDB" id="A0A7W9EY73"/>
<proteinExistence type="predicted"/>
<dbReference type="PROSITE" id="PS51257">
    <property type="entry name" value="PROKAR_LIPOPROTEIN"/>
    <property type="match status" value="1"/>
</dbReference>
<evidence type="ECO:0000313" key="2">
    <source>
        <dbReference type="EMBL" id="MBB5722394.1"/>
    </source>
</evidence>